<dbReference type="EMBL" id="BGZJ01000001">
    <property type="protein sequence ID" value="GBO92699.1"/>
    <property type="molecule type" value="Genomic_DNA"/>
</dbReference>
<dbReference type="OrthoDB" id="3233355at2"/>
<evidence type="ECO:0000259" key="2">
    <source>
        <dbReference type="Pfam" id="PF13518"/>
    </source>
</evidence>
<dbReference type="PANTHER" id="PTHR33795">
    <property type="entry name" value="INSERTION ELEMENT IS150 PROTEIN INSJ"/>
    <property type="match status" value="1"/>
</dbReference>
<sequence>MNRTGRPTGRPRGGTNHDPKIREKLLKLFQQGLGQTRVAHITGMSHGYVGNWWTIYLAHGKEALLEPMKQHKYSYETRLAAAKAVVDDKKDVVSVMRAYSIFSPSPLYQWCALYRKGGAEALIQKKRGRPEGYKVEKEPLTREQELEAMVRQLQIENAVLKKVAALKASKSLATGTKRK</sequence>
<accession>A0A401LMH0</accession>
<dbReference type="Pfam" id="PF13518">
    <property type="entry name" value="HTH_28"/>
    <property type="match status" value="1"/>
</dbReference>
<dbReference type="InterPro" id="IPR036388">
    <property type="entry name" value="WH-like_DNA-bd_sf"/>
</dbReference>
<dbReference type="InterPro" id="IPR055247">
    <property type="entry name" value="InsJ-like_HTH"/>
</dbReference>
<comment type="caution">
    <text evidence="3">The sequence shown here is derived from an EMBL/GenBank/DDBJ whole genome shotgun (WGS) entry which is preliminary data.</text>
</comment>
<keyword evidence="4" id="KW-1185">Reference proteome</keyword>
<dbReference type="PANTHER" id="PTHR33795:SF1">
    <property type="entry name" value="INSERTION ELEMENT IS150 PROTEIN INSJ"/>
    <property type="match status" value="1"/>
</dbReference>
<dbReference type="InterPro" id="IPR052057">
    <property type="entry name" value="IS150/IS1296_orfA-like"/>
</dbReference>
<comment type="similarity">
    <text evidence="1">Belongs to the IS150/IS1296 orfA family.</text>
</comment>
<dbReference type="RefSeq" id="WP_116269240.1">
    <property type="nucleotide sequence ID" value="NZ_BGZJ01000001.1"/>
</dbReference>
<dbReference type="GO" id="GO:0043565">
    <property type="term" value="F:sequence-specific DNA binding"/>
    <property type="evidence" value="ECO:0007669"/>
    <property type="project" value="InterPro"/>
</dbReference>
<feature type="domain" description="Insertion element IS150 protein InsJ-like helix-turn-helix" evidence="2">
    <location>
        <begin position="78"/>
        <end position="130"/>
    </location>
</feature>
<dbReference type="AlphaFoldDB" id="A0A401LMH0"/>
<gene>
    <name evidence="3" type="ORF">MESMUL_00530</name>
</gene>
<dbReference type="SUPFAM" id="SSF48295">
    <property type="entry name" value="TrpR-like"/>
    <property type="match status" value="1"/>
</dbReference>
<dbReference type="Gene3D" id="1.10.10.10">
    <property type="entry name" value="Winged helix-like DNA-binding domain superfamily/Winged helix DNA-binding domain"/>
    <property type="match status" value="1"/>
</dbReference>
<evidence type="ECO:0000313" key="4">
    <source>
        <dbReference type="Proteomes" id="UP000266091"/>
    </source>
</evidence>
<protein>
    <recommendedName>
        <fullName evidence="2">Insertion element IS150 protein InsJ-like helix-turn-helix domain-containing protein</fullName>
    </recommendedName>
</protein>
<dbReference type="InterPro" id="IPR010921">
    <property type="entry name" value="Trp_repressor/repl_initiator"/>
</dbReference>
<proteinExistence type="inferred from homology"/>
<dbReference type="Proteomes" id="UP000266091">
    <property type="component" value="Unassembled WGS sequence"/>
</dbReference>
<evidence type="ECO:0000313" key="3">
    <source>
        <dbReference type="EMBL" id="GBO92699.1"/>
    </source>
</evidence>
<evidence type="ECO:0000256" key="1">
    <source>
        <dbReference type="ARBA" id="ARBA00038232"/>
    </source>
</evidence>
<reference evidence="3 4" key="1">
    <citation type="journal article" date="2018" name="Int. J. Syst. Evol. Microbiol.">
        <title>Mesosutterella multiformis gen. nov., sp. nov., a member of the family Sutterellaceae and Sutterella megalosphaeroides sp. nov., isolated from human faeces.</title>
        <authorList>
            <person name="Sakamoto M."/>
            <person name="Ikeyama N."/>
            <person name="Kunihiro T."/>
            <person name="Iino T."/>
            <person name="Yuki M."/>
            <person name="Ohkuma M."/>
        </authorList>
    </citation>
    <scope>NUCLEOTIDE SEQUENCE [LARGE SCALE GENOMIC DNA]</scope>
    <source>
        <strain evidence="3 4">4NBBH2</strain>
    </source>
</reference>
<name>A0A401LMH0_9BURK</name>
<organism evidence="3 4">
    <name type="scientific">Mesosutterella multiformis</name>
    <dbReference type="NCBI Taxonomy" id="2259133"/>
    <lineage>
        <taxon>Bacteria</taxon>
        <taxon>Pseudomonadati</taxon>
        <taxon>Pseudomonadota</taxon>
        <taxon>Betaproteobacteria</taxon>
        <taxon>Burkholderiales</taxon>
        <taxon>Sutterellaceae</taxon>
        <taxon>Mesosutterella</taxon>
    </lineage>
</organism>
<accession>A0A388SB17</accession>